<evidence type="ECO:0000256" key="4">
    <source>
        <dbReference type="ARBA" id="ARBA00022475"/>
    </source>
</evidence>
<dbReference type="SUPFAM" id="SSF81345">
    <property type="entry name" value="ABC transporter involved in vitamin B12 uptake, BtuC"/>
    <property type="match status" value="1"/>
</dbReference>
<gene>
    <name evidence="9" type="ORF">GGR95_003629</name>
</gene>
<feature type="transmembrane region" description="Helical" evidence="8">
    <location>
        <begin position="45"/>
        <end position="65"/>
    </location>
</feature>
<sequence>MPRVAMFKRRLILLAVLLAACTAGYLMLGAQGNWGFVLPFRGNKLAALIIVAVAISTATVLFQTITHNRILTPSIMGFDALYVLILTVQIYVLGAQEYVHLSQAGQFVANIGLMLVASLALFGTLLSRARGDLMRMVLTGIILAVLLRAVTSFLQRVIDPNEYAVVQGASFARFTRIDVELLAVAALLTCCALLVTWRLRHRLDVLALGDTAAINLGEAPKHNMFVILVLISVLVSVSTALVGPMGFLGLLVVSLAHLITPTASHATLLLSSALISALTLVGGQFILERVLGMSTPLIVVIDVVGGIVFLILLLRRKYR</sequence>
<evidence type="ECO:0000256" key="2">
    <source>
        <dbReference type="ARBA" id="ARBA00007935"/>
    </source>
</evidence>
<dbReference type="GO" id="GO:0033214">
    <property type="term" value="P:siderophore-iron import into cell"/>
    <property type="evidence" value="ECO:0007669"/>
    <property type="project" value="TreeGrafter"/>
</dbReference>
<name>A0A7W6E770_9RHOB</name>
<reference evidence="9 10" key="1">
    <citation type="submission" date="2020-08" db="EMBL/GenBank/DDBJ databases">
        <title>Genomic Encyclopedia of Type Strains, Phase IV (KMG-IV): sequencing the most valuable type-strain genomes for metagenomic binning, comparative biology and taxonomic classification.</title>
        <authorList>
            <person name="Goeker M."/>
        </authorList>
    </citation>
    <scope>NUCLEOTIDE SEQUENCE [LARGE SCALE GENOMIC DNA]</scope>
    <source>
        <strain evidence="9 10">DSM 102234</strain>
    </source>
</reference>
<evidence type="ECO:0000313" key="9">
    <source>
        <dbReference type="EMBL" id="MBB3995963.1"/>
    </source>
</evidence>
<protein>
    <submittedName>
        <fullName evidence="9">Iron complex transport system permease protein</fullName>
    </submittedName>
</protein>
<dbReference type="GO" id="GO:0022857">
    <property type="term" value="F:transmembrane transporter activity"/>
    <property type="evidence" value="ECO:0007669"/>
    <property type="project" value="InterPro"/>
</dbReference>
<dbReference type="Pfam" id="PF01032">
    <property type="entry name" value="FecCD"/>
    <property type="match status" value="1"/>
</dbReference>
<feature type="transmembrane region" description="Helical" evidence="8">
    <location>
        <begin position="293"/>
        <end position="314"/>
    </location>
</feature>
<keyword evidence="7 8" id="KW-0472">Membrane</keyword>
<feature type="transmembrane region" description="Helical" evidence="8">
    <location>
        <begin position="268"/>
        <end position="287"/>
    </location>
</feature>
<evidence type="ECO:0000256" key="5">
    <source>
        <dbReference type="ARBA" id="ARBA00022692"/>
    </source>
</evidence>
<keyword evidence="6 8" id="KW-1133">Transmembrane helix</keyword>
<feature type="transmembrane region" description="Helical" evidence="8">
    <location>
        <begin position="77"/>
        <end position="95"/>
    </location>
</feature>
<dbReference type="Gene3D" id="1.10.3470.10">
    <property type="entry name" value="ABC transporter involved in vitamin B12 uptake, BtuC"/>
    <property type="match status" value="1"/>
</dbReference>
<comment type="similarity">
    <text evidence="2">Belongs to the binding-protein-dependent transport system permease family. FecCD subfamily.</text>
</comment>
<comment type="subcellular location">
    <subcellularLocation>
        <location evidence="1">Cell membrane</location>
        <topology evidence="1">Multi-pass membrane protein</topology>
    </subcellularLocation>
</comment>
<feature type="transmembrane region" description="Helical" evidence="8">
    <location>
        <begin position="107"/>
        <end position="126"/>
    </location>
</feature>
<proteinExistence type="inferred from homology"/>
<comment type="caution">
    <text evidence="9">The sequence shown here is derived from an EMBL/GenBank/DDBJ whole genome shotgun (WGS) entry which is preliminary data.</text>
</comment>
<dbReference type="AlphaFoldDB" id="A0A7W6E770"/>
<feature type="transmembrane region" description="Helical" evidence="8">
    <location>
        <begin position="225"/>
        <end position="256"/>
    </location>
</feature>
<evidence type="ECO:0000256" key="1">
    <source>
        <dbReference type="ARBA" id="ARBA00004651"/>
    </source>
</evidence>
<keyword evidence="3" id="KW-0813">Transport</keyword>
<accession>A0A7W6E770</accession>
<evidence type="ECO:0000256" key="3">
    <source>
        <dbReference type="ARBA" id="ARBA00022448"/>
    </source>
</evidence>
<dbReference type="PROSITE" id="PS51257">
    <property type="entry name" value="PROKAR_LIPOPROTEIN"/>
    <property type="match status" value="1"/>
</dbReference>
<evidence type="ECO:0000313" key="10">
    <source>
        <dbReference type="Proteomes" id="UP000530268"/>
    </source>
</evidence>
<dbReference type="InterPro" id="IPR000522">
    <property type="entry name" value="ABC_transptr_permease_BtuC"/>
</dbReference>
<dbReference type="PANTHER" id="PTHR30472">
    <property type="entry name" value="FERRIC ENTEROBACTIN TRANSPORT SYSTEM PERMEASE PROTEIN"/>
    <property type="match status" value="1"/>
</dbReference>
<dbReference type="PANTHER" id="PTHR30472:SF19">
    <property type="entry name" value="PETROBACTIN IMPORT SYSTEM PERMEASE PROTEIN YCLO"/>
    <property type="match status" value="1"/>
</dbReference>
<feature type="transmembrane region" description="Helical" evidence="8">
    <location>
        <begin position="181"/>
        <end position="199"/>
    </location>
</feature>
<evidence type="ECO:0000256" key="6">
    <source>
        <dbReference type="ARBA" id="ARBA00022989"/>
    </source>
</evidence>
<evidence type="ECO:0000256" key="7">
    <source>
        <dbReference type="ARBA" id="ARBA00023136"/>
    </source>
</evidence>
<keyword evidence="5 8" id="KW-0812">Transmembrane</keyword>
<organism evidence="9 10">
    <name type="scientific">Sulfitobacter undariae</name>
    <dbReference type="NCBI Taxonomy" id="1563671"/>
    <lineage>
        <taxon>Bacteria</taxon>
        <taxon>Pseudomonadati</taxon>
        <taxon>Pseudomonadota</taxon>
        <taxon>Alphaproteobacteria</taxon>
        <taxon>Rhodobacterales</taxon>
        <taxon>Roseobacteraceae</taxon>
        <taxon>Sulfitobacter</taxon>
    </lineage>
</organism>
<dbReference type="GO" id="GO:0005886">
    <property type="term" value="C:plasma membrane"/>
    <property type="evidence" value="ECO:0007669"/>
    <property type="project" value="UniProtKB-SubCell"/>
</dbReference>
<keyword evidence="10" id="KW-1185">Reference proteome</keyword>
<dbReference type="InterPro" id="IPR037294">
    <property type="entry name" value="ABC_BtuC-like"/>
</dbReference>
<keyword evidence="4" id="KW-1003">Cell membrane</keyword>
<evidence type="ECO:0000256" key="8">
    <source>
        <dbReference type="SAM" id="Phobius"/>
    </source>
</evidence>
<dbReference type="Proteomes" id="UP000530268">
    <property type="component" value="Unassembled WGS sequence"/>
</dbReference>
<dbReference type="EMBL" id="JACIEI010000023">
    <property type="protein sequence ID" value="MBB3995963.1"/>
    <property type="molecule type" value="Genomic_DNA"/>
</dbReference>